<reference evidence="2" key="1">
    <citation type="journal article" date="2021" name="Proc. Natl. Acad. Sci. U.S.A.">
        <title>A Catalog of Tens of Thousands of Viruses from Human Metagenomes Reveals Hidden Associations with Chronic Diseases.</title>
        <authorList>
            <person name="Tisza M.J."/>
            <person name="Buck C.B."/>
        </authorList>
    </citation>
    <scope>NUCLEOTIDE SEQUENCE</scope>
    <source>
        <strain evidence="2">CtrCN24</strain>
    </source>
</reference>
<evidence type="ECO:0000313" key="2">
    <source>
        <dbReference type="EMBL" id="DAF51518.1"/>
    </source>
</evidence>
<proteinExistence type="predicted"/>
<keyword evidence="1" id="KW-0472">Membrane</keyword>
<organism evidence="2">
    <name type="scientific">Siphoviridae sp. ctrCN24</name>
    <dbReference type="NCBI Taxonomy" id="2827953"/>
    <lineage>
        <taxon>Viruses</taxon>
        <taxon>Duplodnaviria</taxon>
        <taxon>Heunggongvirae</taxon>
        <taxon>Uroviricota</taxon>
        <taxon>Caudoviricetes</taxon>
    </lineage>
</organism>
<evidence type="ECO:0000256" key="1">
    <source>
        <dbReference type="SAM" id="Phobius"/>
    </source>
</evidence>
<accession>A0A8S5SKL9</accession>
<keyword evidence="1" id="KW-1133">Transmembrane helix</keyword>
<dbReference type="EMBL" id="BK032616">
    <property type="protein sequence ID" value="DAF51518.1"/>
    <property type="molecule type" value="Genomic_DNA"/>
</dbReference>
<name>A0A8S5SKL9_9CAUD</name>
<feature type="transmembrane region" description="Helical" evidence="1">
    <location>
        <begin position="26"/>
        <end position="47"/>
    </location>
</feature>
<keyword evidence="1" id="KW-0812">Transmembrane</keyword>
<protein>
    <submittedName>
        <fullName evidence="2">Uncharacterized protein</fullName>
    </submittedName>
</protein>
<sequence>MQFFVCRRCGKRLLKDYTDKVEKPMAALWLVLAQMGVPFILEAWYAASEMYENDKTGDLITFYLISLANLNRVYEGFWQSDAMLSDMIKTGVGGEVKDIDRHLADANKYRARWGDYTADDWDWLEREYLDYTCDLEAISVSAEKAYRSLCKCNLRFKKESEAGEETKSTTDEILKWMKLLRIDDFRDNTKSDEDRYIDHLAWKFENTEPAELTDEERYKDVKGYEKIYNDWMRSMQNMIAGTKNYPNIPKEQL</sequence>